<evidence type="ECO:0000256" key="10">
    <source>
        <dbReference type="ARBA" id="ARBA00022984"/>
    </source>
</evidence>
<reference evidence="19" key="1">
    <citation type="submission" date="2020-08" db="EMBL/GenBank/DDBJ databases">
        <title>Genome public.</title>
        <authorList>
            <person name="Liu C."/>
            <person name="Sun Q."/>
        </authorList>
    </citation>
    <scope>NUCLEOTIDE SEQUENCE</scope>
    <source>
        <strain evidence="19">NSJ-68</strain>
    </source>
</reference>
<dbReference type="GO" id="GO:0009002">
    <property type="term" value="F:serine-type D-Ala-D-Ala carboxypeptidase activity"/>
    <property type="evidence" value="ECO:0007669"/>
    <property type="project" value="UniProtKB-EC"/>
</dbReference>
<dbReference type="Pfam" id="PF00768">
    <property type="entry name" value="Peptidase_S11"/>
    <property type="match status" value="1"/>
</dbReference>
<evidence type="ECO:0000256" key="14">
    <source>
        <dbReference type="PIRSR" id="PIRSR618044-2"/>
    </source>
</evidence>
<comment type="catalytic activity">
    <reaction evidence="12">
        <text>Preferential cleavage: (Ac)2-L-Lys-D-Ala-|-D-Ala. Also transpeptidation of peptidyl-alanyl moieties that are N-acyl substituents of D-alanine.</text>
        <dbReference type="EC" id="3.4.16.4"/>
    </reaction>
</comment>
<protein>
    <recommendedName>
        <fullName evidence="4">serine-type D-Ala-D-Ala carboxypeptidase</fullName>
        <ecNumber evidence="4">3.4.16.4</ecNumber>
    </recommendedName>
</protein>
<keyword evidence="20" id="KW-1185">Reference proteome</keyword>
<evidence type="ECO:0000256" key="3">
    <source>
        <dbReference type="ARBA" id="ARBA00007164"/>
    </source>
</evidence>
<dbReference type="AlphaFoldDB" id="A0A923LC69"/>
<feature type="active site" evidence="13">
    <location>
        <position position="121"/>
    </location>
</feature>
<dbReference type="GO" id="GO:0006508">
    <property type="term" value="P:proteolysis"/>
    <property type="evidence" value="ECO:0007669"/>
    <property type="project" value="UniProtKB-KW"/>
</dbReference>
<dbReference type="PANTHER" id="PTHR21581:SF33">
    <property type="entry name" value="D-ALANYL-D-ALANINE CARBOXYPEPTIDASE DACB"/>
    <property type="match status" value="1"/>
</dbReference>
<evidence type="ECO:0000256" key="6">
    <source>
        <dbReference type="ARBA" id="ARBA00022670"/>
    </source>
</evidence>
<dbReference type="PRINTS" id="PR00725">
    <property type="entry name" value="DADACBPTASE1"/>
</dbReference>
<feature type="domain" description="Peptidase S11 D-Ala-D-Ala carboxypeptidase A C-terminal" evidence="18">
    <location>
        <begin position="338"/>
        <end position="386"/>
    </location>
</feature>
<dbReference type="InterPro" id="IPR001967">
    <property type="entry name" value="Peptidase_S11_N"/>
</dbReference>
<evidence type="ECO:0000256" key="5">
    <source>
        <dbReference type="ARBA" id="ARBA00022645"/>
    </source>
</evidence>
<dbReference type="InterPro" id="IPR037167">
    <property type="entry name" value="Peptidase_S11_C_sf"/>
</dbReference>
<dbReference type="InterPro" id="IPR015956">
    <property type="entry name" value="Peniciliin-bd_prot_C_sf"/>
</dbReference>
<evidence type="ECO:0000256" key="12">
    <source>
        <dbReference type="ARBA" id="ARBA00034000"/>
    </source>
</evidence>
<evidence type="ECO:0000256" key="4">
    <source>
        <dbReference type="ARBA" id="ARBA00012448"/>
    </source>
</evidence>
<name>A0A923LC69_9FIRM</name>
<dbReference type="InterPro" id="IPR012338">
    <property type="entry name" value="Beta-lactam/transpept-like"/>
</dbReference>
<dbReference type="EC" id="3.4.16.4" evidence="4"/>
<feature type="active site" description="Proton acceptor" evidence="13">
    <location>
        <position position="69"/>
    </location>
</feature>
<keyword evidence="11" id="KW-0961">Cell wall biogenesis/degradation</keyword>
<evidence type="ECO:0000256" key="16">
    <source>
        <dbReference type="SAM" id="SignalP"/>
    </source>
</evidence>
<evidence type="ECO:0000256" key="11">
    <source>
        <dbReference type="ARBA" id="ARBA00023316"/>
    </source>
</evidence>
<dbReference type="Pfam" id="PF07943">
    <property type="entry name" value="PBP5_C"/>
    <property type="match status" value="1"/>
</dbReference>
<dbReference type="PANTHER" id="PTHR21581">
    <property type="entry name" value="D-ALANYL-D-ALANINE CARBOXYPEPTIDASE"/>
    <property type="match status" value="1"/>
</dbReference>
<keyword evidence="8" id="KW-0378">Hydrolase</keyword>
<dbReference type="GO" id="GO:0009252">
    <property type="term" value="P:peptidoglycan biosynthetic process"/>
    <property type="evidence" value="ECO:0007669"/>
    <property type="project" value="UniProtKB-KW"/>
</dbReference>
<evidence type="ECO:0000256" key="2">
    <source>
        <dbReference type="ARBA" id="ARBA00004752"/>
    </source>
</evidence>
<feature type="active site" description="Acyl-ester intermediate" evidence="13">
    <location>
        <position position="66"/>
    </location>
</feature>
<dbReference type="InterPro" id="IPR012907">
    <property type="entry name" value="Peptidase_S11_C"/>
</dbReference>
<dbReference type="SUPFAM" id="SSF56601">
    <property type="entry name" value="beta-lactamase/transpeptidase-like"/>
    <property type="match status" value="1"/>
</dbReference>
<dbReference type="InterPro" id="IPR018044">
    <property type="entry name" value="Peptidase_S11"/>
</dbReference>
<dbReference type="Gene3D" id="2.60.410.10">
    <property type="entry name" value="D-Ala-D-Ala carboxypeptidase, C-terminal domain"/>
    <property type="match status" value="1"/>
</dbReference>
<feature type="binding site" evidence="14">
    <location>
        <position position="236"/>
    </location>
    <ligand>
        <name>substrate</name>
    </ligand>
</feature>
<comment type="caution">
    <text evidence="19">The sequence shown here is derived from an EMBL/GenBank/DDBJ whole genome shotgun (WGS) entry which is preliminary data.</text>
</comment>
<evidence type="ECO:0000256" key="7">
    <source>
        <dbReference type="ARBA" id="ARBA00022729"/>
    </source>
</evidence>
<accession>A0A923LC69</accession>
<evidence type="ECO:0000313" key="19">
    <source>
        <dbReference type="EMBL" id="MBC5659592.1"/>
    </source>
</evidence>
<dbReference type="GO" id="GO:0008360">
    <property type="term" value="P:regulation of cell shape"/>
    <property type="evidence" value="ECO:0007669"/>
    <property type="project" value="UniProtKB-KW"/>
</dbReference>
<comment type="function">
    <text evidence="1">Removes C-terminal D-alanyl residues from sugar-peptide cell wall precursors.</text>
</comment>
<gene>
    <name evidence="19" type="ORF">H8S44_07405</name>
</gene>
<dbReference type="Gene3D" id="3.40.710.10">
    <property type="entry name" value="DD-peptidase/beta-lactamase superfamily"/>
    <property type="match status" value="1"/>
</dbReference>
<keyword evidence="10" id="KW-0573">Peptidoglycan synthesis</keyword>
<feature type="domain" description="Peptidase S11 D-alanyl-D-alanine carboxypeptidase A N-terminal" evidence="17">
    <location>
        <begin position="35"/>
        <end position="262"/>
    </location>
</feature>
<evidence type="ECO:0000259" key="17">
    <source>
        <dbReference type="Pfam" id="PF00768"/>
    </source>
</evidence>
<evidence type="ECO:0000259" key="18">
    <source>
        <dbReference type="Pfam" id="PF07943"/>
    </source>
</evidence>
<feature type="chain" id="PRO_5037849797" description="serine-type D-Ala-D-Ala carboxypeptidase" evidence="16">
    <location>
        <begin position="29"/>
        <end position="403"/>
    </location>
</feature>
<dbReference type="EMBL" id="JACOOR010000004">
    <property type="protein sequence ID" value="MBC5659592.1"/>
    <property type="molecule type" value="Genomic_DNA"/>
</dbReference>
<dbReference type="Proteomes" id="UP000649345">
    <property type="component" value="Unassembled WGS sequence"/>
</dbReference>
<evidence type="ECO:0000256" key="13">
    <source>
        <dbReference type="PIRSR" id="PIRSR618044-1"/>
    </source>
</evidence>
<dbReference type="SUPFAM" id="SSF69189">
    <property type="entry name" value="Penicillin-binding protein associated domain"/>
    <property type="match status" value="1"/>
</dbReference>
<evidence type="ECO:0000256" key="1">
    <source>
        <dbReference type="ARBA" id="ARBA00003217"/>
    </source>
</evidence>
<dbReference type="GO" id="GO:0071555">
    <property type="term" value="P:cell wall organization"/>
    <property type="evidence" value="ECO:0007669"/>
    <property type="project" value="UniProtKB-KW"/>
</dbReference>
<evidence type="ECO:0000256" key="8">
    <source>
        <dbReference type="ARBA" id="ARBA00022801"/>
    </source>
</evidence>
<evidence type="ECO:0000313" key="20">
    <source>
        <dbReference type="Proteomes" id="UP000649345"/>
    </source>
</evidence>
<keyword evidence="9" id="KW-0133">Cell shape</keyword>
<keyword evidence="7 16" id="KW-0732">Signal</keyword>
<comment type="pathway">
    <text evidence="2">Cell wall biogenesis; peptidoglycan biosynthesis.</text>
</comment>
<keyword evidence="5 19" id="KW-0121">Carboxypeptidase</keyword>
<evidence type="ECO:0000256" key="9">
    <source>
        <dbReference type="ARBA" id="ARBA00022960"/>
    </source>
</evidence>
<proteinExistence type="inferred from homology"/>
<organism evidence="19 20">
    <name type="scientific">Anaerosacchariphilus hominis</name>
    <dbReference type="NCBI Taxonomy" id="2763017"/>
    <lineage>
        <taxon>Bacteria</taxon>
        <taxon>Bacillati</taxon>
        <taxon>Bacillota</taxon>
        <taxon>Clostridia</taxon>
        <taxon>Lachnospirales</taxon>
        <taxon>Lachnospiraceae</taxon>
        <taxon>Anaerosacchariphilus</taxon>
    </lineage>
</organism>
<sequence>MKKLLAFSLAIFLFLQLFLTVSPTEVLAAPADEVLTLHAQSAVLMDGDTGRILYAKNAGEVRPMASTTKIMTLILALENGNPDDLVTVSAYAASMPDVQLHIRAGEKYRLGDLLYSMMLESHNDAAVAIAEHVGGTVPGFAALMNAKARDIGCYSTHYVTPNGLDAEDGNGVHSTTAADLARVMRYCITLSPRREEFLKITRTDSYSFGDTEGLRSFTVGNKNAFLHMMEGALSGKTGFTGNAGYCYVGALRQEERTLIVALLACGWPNNRSYKWSDTRKLMNYGLEHFTYRNVWQEPKLPELPVKNGIPDSGNLEEEVRIRLRLSSEEPDLKFLLSEDEQVQVETHISQEVTAPVEPGTLLGSVRYLLDGQVVKVYTVEAAEDVEAVTLGWCLEKLWRKYIL</sequence>
<keyword evidence="6" id="KW-0645">Protease</keyword>
<dbReference type="RefSeq" id="WP_186871910.1">
    <property type="nucleotide sequence ID" value="NZ_JACOOR010000004.1"/>
</dbReference>
<feature type="signal peptide" evidence="16">
    <location>
        <begin position="1"/>
        <end position="28"/>
    </location>
</feature>
<evidence type="ECO:0000256" key="15">
    <source>
        <dbReference type="RuleBase" id="RU004016"/>
    </source>
</evidence>
<comment type="similarity">
    <text evidence="3 15">Belongs to the peptidase S11 family.</text>
</comment>